<dbReference type="InterPro" id="IPR020894">
    <property type="entry name" value="Cadherin_CS"/>
</dbReference>
<dbReference type="PROSITE" id="PS50268">
    <property type="entry name" value="CADHERIN_2"/>
    <property type="match status" value="4"/>
</dbReference>
<reference evidence="11" key="3">
    <citation type="submission" date="2015-06" db="UniProtKB">
        <authorList>
            <consortium name="EnsemblMetazoa"/>
        </authorList>
    </citation>
    <scope>IDENTIFICATION</scope>
</reference>
<dbReference type="Proteomes" id="UP000015101">
    <property type="component" value="Unassembled WGS sequence"/>
</dbReference>
<dbReference type="InterPro" id="IPR015919">
    <property type="entry name" value="Cadherin-like_sf"/>
</dbReference>
<dbReference type="CTD" id="20215319"/>
<evidence type="ECO:0000313" key="10">
    <source>
        <dbReference type="EMBL" id="ESO07154.1"/>
    </source>
</evidence>
<dbReference type="KEGG" id="hro:HELRODRAFT_76594"/>
<accession>T1G2M1</accession>
<dbReference type="GO" id="GO:0005509">
    <property type="term" value="F:calcium ion binding"/>
    <property type="evidence" value="ECO:0007669"/>
    <property type="project" value="UniProtKB-UniRule"/>
</dbReference>
<evidence type="ECO:0000256" key="8">
    <source>
        <dbReference type="PROSITE-ProRule" id="PRU00043"/>
    </source>
</evidence>
<evidence type="ECO:0000256" key="2">
    <source>
        <dbReference type="ARBA" id="ARBA00022692"/>
    </source>
</evidence>
<dbReference type="PRINTS" id="PR00205">
    <property type="entry name" value="CADHERIN"/>
</dbReference>
<dbReference type="SMART" id="SM00112">
    <property type="entry name" value="CA"/>
    <property type="match status" value="3"/>
</dbReference>
<keyword evidence="12" id="KW-1185">Reference proteome</keyword>
<dbReference type="CDD" id="cd11304">
    <property type="entry name" value="Cadherin_repeat"/>
    <property type="match status" value="3"/>
</dbReference>
<proteinExistence type="predicted"/>
<comment type="subcellular location">
    <subcellularLocation>
        <location evidence="1">Membrane</location>
        <topology evidence="1">Single-pass membrane protein</topology>
    </subcellularLocation>
</comment>
<dbReference type="OrthoDB" id="6162616at2759"/>
<dbReference type="FunFam" id="2.60.40.60:FF:000020">
    <property type="entry name" value="Dachsous cadherin-related 1b"/>
    <property type="match status" value="2"/>
</dbReference>
<dbReference type="InParanoid" id="T1G2M1"/>
<keyword evidence="4 8" id="KW-0106">Calcium</keyword>
<evidence type="ECO:0000313" key="12">
    <source>
        <dbReference type="Proteomes" id="UP000015101"/>
    </source>
</evidence>
<dbReference type="RefSeq" id="XP_009014532.1">
    <property type="nucleotide sequence ID" value="XM_009016284.1"/>
</dbReference>
<feature type="domain" description="Cadherin" evidence="9">
    <location>
        <begin position="52"/>
        <end position="159"/>
    </location>
</feature>
<feature type="domain" description="Cadherin" evidence="9">
    <location>
        <begin position="269"/>
        <end position="365"/>
    </location>
</feature>
<dbReference type="GO" id="GO:0007156">
    <property type="term" value="P:homophilic cell adhesion via plasma membrane adhesion molecules"/>
    <property type="evidence" value="ECO:0007669"/>
    <property type="project" value="InterPro"/>
</dbReference>
<dbReference type="GO" id="GO:0005886">
    <property type="term" value="C:plasma membrane"/>
    <property type="evidence" value="ECO:0007669"/>
    <property type="project" value="InterPro"/>
</dbReference>
<keyword evidence="3" id="KW-0677">Repeat</keyword>
<sequence length="365" mass="39909">MVLKKSLYHSDIFKPAQTYAVLLKAKDGGNSGGSTVLRITIEDVNDHVPVFDSKYYNAVVVESSPRGTHVTSVHASDEDGGPAGSLTYRLFNPPRQIQLLFALDNKTGEITLKSNLLDREKTPKLQFIVAAVDSSDRPLSSTAQVVVDVFDINDNSPTISKLSGSMKVLENSMVDTLVNAVEVNDLDDGANGNVLCYLDGDDTDNFISIQNVGRFTINVAKILDVEKTPDINFTLICRDNPILLNTSLTSSQSIVVTVIDVNDNVPQFERNDYIFSLKENSPSGIFVGTIKATDLDQGDNGAVTYRLINDSTLYFFMEPNIGTIRSKVSFDREHSVCYLTLIVEASDHGDPSLTNTTTVIVIVDD</sequence>
<dbReference type="PROSITE" id="PS00232">
    <property type="entry name" value="CADHERIN_1"/>
    <property type="match status" value="2"/>
</dbReference>
<dbReference type="Gene3D" id="2.60.40.60">
    <property type="entry name" value="Cadherins"/>
    <property type="match status" value="4"/>
</dbReference>
<evidence type="ECO:0000256" key="1">
    <source>
        <dbReference type="ARBA" id="ARBA00004167"/>
    </source>
</evidence>
<evidence type="ECO:0000256" key="4">
    <source>
        <dbReference type="ARBA" id="ARBA00022837"/>
    </source>
</evidence>
<dbReference type="PANTHER" id="PTHR24028">
    <property type="entry name" value="CADHERIN-87A"/>
    <property type="match status" value="1"/>
</dbReference>
<dbReference type="HOGENOM" id="CLU_759865_0_0_1"/>
<keyword evidence="6" id="KW-0472">Membrane</keyword>
<dbReference type="OMA" id="FPENNYR"/>
<reference evidence="10 12" key="2">
    <citation type="journal article" date="2013" name="Nature">
        <title>Insights into bilaterian evolution from three spiralian genomes.</title>
        <authorList>
            <person name="Simakov O."/>
            <person name="Marletaz F."/>
            <person name="Cho S.J."/>
            <person name="Edsinger-Gonzales E."/>
            <person name="Havlak P."/>
            <person name="Hellsten U."/>
            <person name="Kuo D.H."/>
            <person name="Larsson T."/>
            <person name="Lv J."/>
            <person name="Arendt D."/>
            <person name="Savage R."/>
            <person name="Osoegawa K."/>
            <person name="de Jong P."/>
            <person name="Grimwood J."/>
            <person name="Chapman J.A."/>
            <person name="Shapiro H."/>
            <person name="Aerts A."/>
            <person name="Otillar R.P."/>
            <person name="Terry A.Y."/>
            <person name="Boore J.L."/>
            <person name="Grigoriev I.V."/>
            <person name="Lindberg D.R."/>
            <person name="Seaver E.C."/>
            <person name="Weisblat D.A."/>
            <person name="Putnam N.H."/>
            <person name="Rokhsar D.S."/>
        </authorList>
    </citation>
    <scope>NUCLEOTIDE SEQUENCE</scope>
</reference>
<dbReference type="InterPro" id="IPR050174">
    <property type="entry name" value="Protocadherin/Cadherin-CA"/>
</dbReference>
<dbReference type="eggNOG" id="KOG3594">
    <property type="taxonomic scope" value="Eukaryota"/>
</dbReference>
<name>T1G2M1_HELRO</name>
<feature type="domain" description="Cadherin" evidence="9">
    <location>
        <begin position="1"/>
        <end position="51"/>
    </location>
</feature>
<gene>
    <name evidence="11" type="primary">20215319</name>
    <name evidence="10" type="ORF">HELRODRAFT_76594</name>
</gene>
<keyword evidence="2" id="KW-0812">Transmembrane</keyword>
<protein>
    <recommendedName>
        <fullName evidence="9">Cadherin domain-containing protein</fullName>
    </recommendedName>
</protein>
<feature type="domain" description="Cadherin" evidence="9">
    <location>
        <begin position="160"/>
        <end position="268"/>
    </location>
</feature>
<dbReference type="PANTHER" id="PTHR24028:SF146">
    <property type="entry name" value="CADHERIN 96CB, ISOFORM D-RELATED"/>
    <property type="match status" value="1"/>
</dbReference>
<keyword evidence="7" id="KW-0325">Glycoprotein</keyword>
<evidence type="ECO:0000259" key="9">
    <source>
        <dbReference type="PROSITE" id="PS50268"/>
    </source>
</evidence>
<dbReference type="EnsemblMetazoa" id="HelroT76594">
    <property type="protein sequence ID" value="HelroP76594"/>
    <property type="gene ID" value="HelroG76594"/>
</dbReference>
<reference evidence="12" key="1">
    <citation type="submission" date="2012-12" db="EMBL/GenBank/DDBJ databases">
        <authorList>
            <person name="Hellsten U."/>
            <person name="Grimwood J."/>
            <person name="Chapman J.A."/>
            <person name="Shapiro H."/>
            <person name="Aerts A."/>
            <person name="Otillar R.P."/>
            <person name="Terry A.Y."/>
            <person name="Boore J.L."/>
            <person name="Simakov O."/>
            <person name="Marletaz F."/>
            <person name="Cho S.-J."/>
            <person name="Edsinger-Gonzales E."/>
            <person name="Havlak P."/>
            <person name="Kuo D.-H."/>
            <person name="Larsson T."/>
            <person name="Lv J."/>
            <person name="Arendt D."/>
            <person name="Savage R."/>
            <person name="Osoegawa K."/>
            <person name="de Jong P."/>
            <person name="Lindberg D.R."/>
            <person name="Seaver E.C."/>
            <person name="Weisblat D.A."/>
            <person name="Putnam N.H."/>
            <person name="Grigoriev I.V."/>
            <person name="Rokhsar D.S."/>
        </authorList>
    </citation>
    <scope>NUCLEOTIDE SEQUENCE</scope>
</reference>
<dbReference type="EMBL" id="KB096222">
    <property type="protein sequence ID" value="ESO07154.1"/>
    <property type="molecule type" value="Genomic_DNA"/>
</dbReference>
<dbReference type="SUPFAM" id="SSF49313">
    <property type="entry name" value="Cadherin-like"/>
    <property type="match status" value="3"/>
</dbReference>
<dbReference type="GeneID" id="20215319"/>
<organism evidence="11 12">
    <name type="scientific">Helobdella robusta</name>
    <name type="common">Californian leech</name>
    <dbReference type="NCBI Taxonomy" id="6412"/>
    <lineage>
        <taxon>Eukaryota</taxon>
        <taxon>Metazoa</taxon>
        <taxon>Spiralia</taxon>
        <taxon>Lophotrochozoa</taxon>
        <taxon>Annelida</taxon>
        <taxon>Clitellata</taxon>
        <taxon>Hirudinea</taxon>
        <taxon>Rhynchobdellida</taxon>
        <taxon>Glossiphoniidae</taxon>
        <taxon>Helobdella</taxon>
    </lineage>
</organism>
<dbReference type="EMBL" id="AMQM01003562">
    <property type="status" value="NOT_ANNOTATED_CDS"/>
    <property type="molecule type" value="Genomic_DNA"/>
</dbReference>
<evidence type="ECO:0000256" key="6">
    <source>
        <dbReference type="ARBA" id="ARBA00023136"/>
    </source>
</evidence>
<dbReference type="AlphaFoldDB" id="T1G2M1"/>
<dbReference type="InterPro" id="IPR002126">
    <property type="entry name" value="Cadherin-like_dom"/>
</dbReference>
<evidence type="ECO:0000256" key="3">
    <source>
        <dbReference type="ARBA" id="ARBA00022737"/>
    </source>
</evidence>
<evidence type="ECO:0000313" key="11">
    <source>
        <dbReference type="EnsemblMetazoa" id="HelroP76594"/>
    </source>
</evidence>
<dbReference type="Pfam" id="PF00028">
    <property type="entry name" value="Cadherin"/>
    <property type="match status" value="3"/>
</dbReference>
<evidence type="ECO:0000256" key="5">
    <source>
        <dbReference type="ARBA" id="ARBA00022989"/>
    </source>
</evidence>
<evidence type="ECO:0000256" key="7">
    <source>
        <dbReference type="ARBA" id="ARBA00023180"/>
    </source>
</evidence>
<keyword evidence="5" id="KW-1133">Transmembrane helix</keyword>